<dbReference type="Proteomes" id="UP000069935">
    <property type="component" value="Chromosome 4"/>
</dbReference>
<organism evidence="1 2">
    <name type="scientific">Azospirillum thiophilum</name>
    <dbReference type="NCBI Taxonomy" id="528244"/>
    <lineage>
        <taxon>Bacteria</taxon>
        <taxon>Pseudomonadati</taxon>
        <taxon>Pseudomonadota</taxon>
        <taxon>Alphaproteobacteria</taxon>
        <taxon>Rhodospirillales</taxon>
        <taxon>Azospirillaceae</taxon>
        <taxon>Azospirillum</taxon>
    </lineage>
</organism>
<evidence type="ECO:0000313" key="1">
    <source>
        <dbReference type="EMBL" id="ALG74131.1"/>
    </source>
</evidence>
<dbReference type="KEGG" id="ati:AL072_24390"/>
<protein>
    <submittedName>
        <fullName evidence="1">Uncharacterized protein</fullName>
    </submittedName>
</protein>
<evidence type="ECO:0000313" key="2">
    <source>
        <dbReference type="Proteomes" id="UP000069935"/>
    </source>
</evidence>
<dbReference type="EMBL" id="CP012404">
    <property type="protein sequence ID" value="ALG74131.1"/>
    <property type="molecule type" value="Genomic_DNA"/>
</dbReference>
<dbReference type="AlphaFoldDB" id="A0AAC8W384"/>
<accession>A0AAC8W384</accession>
<reference evidence="2" key="1">
    <citation type="submission" date="2015-08" db="EMBL/GenBank/DDBJ databases">
        <title>Complete Genome Sequence of Azospirillum thiophilum BV-S.</title>
        <authorList>
            <person name="Fomenkov A."/>
            <person name="Vincze T."/>
            <person name="Grabovich M."/>
            <person name="Dubinina G."/>
            <person name="Orlova M."/>
            <person name="Belousova E."/>
            <person name="Roberts R.J."/>
        </authorList>
    </citation>
    <scope>NUCLEOTIDE SEQUENCE [LARGE SCALE GENOMIC DNA]</scope>
    <source>
        <strain evidence="2">BV-S</strain>
    </source>
</reference>
<proteinExistence type="predicted"/>
<sequence length="155" mass="16695">MNDDPMVRVDEVGQEPPRRHDLSMLALPAPRNCREALCQIHQAWLYAGRNSAAGDATLALRDALSRQSAGGGPDGAVAVLQTLIDTLDHCLADTSSAVVRDIIRRSATSCLVEAILCAVGKVRPLLRFAEPTFLARLDALVAAGRREVDLWRNGA</sequence>
<name>A0AAC8W384_9PROT</name>
<keyword evidence="2" id="KW-1185">Reference proteome</keyword>
<gene>
    <name evidence="1" type="ORF">AL072_24390</name>
</gene>
<reference evidence="1 2" key="2">
    <citation type="journal article" date="2016" name="Genome Announc.">
        <title>Complete Genome Sequence of a Strain of Azospirillum thiophilum Isolated from a Sulfide Spring.</title>
        <authorList>
            <person name="Fomenkov A."/>
            <person name="Vincze T."/>
            <person name="Grabovich M."/>
            <person name="Anton B.P."/>
            <person name="Dubinina G."/>
            <person name="Orlova M."/>
            <person name="Belousova E."/>
            <person name="Roberts R.J."/>
        </authorList>
    </citation>
    <scope>NUCLEOTIDE SEQUENCE [LARGE SCALE GENOMIC DNA]</scope>
    <source>
        <strain evidence="1 2">BV-S</strain>
    </source>
</reference>